<dbReference type="AlphaFoldDB" id="W4KC00"/>
<dbReference type="InParanoid" id="W4KC00"/>
<dbReference type="KEGG" id="hir:HETIRDRAFT_58167"/>
<gene>
    <name evidence="4" type="ORF">HETIRDRAFT_58167</name>
</gene>
<evidence type="ECO:0000256" key="1">
    <source>
        <dbReference type="SAM" id="Phobius"/>
    </source>
</evidence>
<feature type="chain" id="PRO_5004844399" evidence="2">
    <location>
        <begin position="26"/>
        <end position="559"/>
    </location>
</feature>
<feature type="domain" description="Beta-glucuronidase C-terminal" evidence="3">
    <location>
        <begin position="411"/>
        <end position="503"/>
    </location>
</feature>
<dbReference type="Gene3D" id="2.60.40.1180">
    <property type="entry name" value="Golgi alpha-mannosidase II"/>
    <property type="match status" value="1"/>
</dbReference>
<evidence type="ECO:0000256" key="2">
    <source>
        <dbReference type="SAM" id="SignalP"/>
    </source>
</evidence>
<dbReference type="GO" id="GO:0016787">
    <property type="term" value="F:hydrolase activity"/>
    <property type="evidence" value="ECO:0007669"/>
    <property type="project" value="UniProtKB-KW"/>
</dbReference>
<dbReference type="HOGENOM" id="CLU_023945_1_0_1"/>
<dbReference type="InterPro" id="IPR013780">
    <property type="entry name" value="Glyco_hydro_b"/>
</dbReference>
<feature type="signal peptide" evidence="2">
    <location>
        <begin position="1"/>
        <end position="25"/>
    </location>
</feature>
<keyword evidence="1" id="KW-1133">Transmembrane helix</keyword>
<keyword evidence="1" id="KW-0472">Membrane</keyword>
<dbReference type="InterPro" id="IPR017853">
    <property type="entry name" value="GH"/>
</dbReference>
<dbReference type="eggNOG" id="ENOG502SKDF">
    <property type="taxonomic scope" value="Eukaryota"/>
</dbReference>
<dbReference type="Proteomes" id="UP000030671">
    <property type="component" value="Unassembled WGS sequence"/>
</dbReference>
<name>W4KC00_HETIT</name>
<dbReference type="InterPro" id="IPR031728">
    <property type="entry name" value="GlcAase_C"/>
</dbReference>
<reference evidence="4 5" key="1">
    <citation type="journal article" date="2012" name="New Phytol.">
        <title>Insight into trade-off between wood decay and parasitism from the genome of a fungal forest pathogen.</title>
        <authorList>
            <person name="Olson A."/>
            <person name="Aerts A."/>
            <person name="Asiegbu F."/>
            <person name="Belbahri L."/>
            <person name="Bouzid O."/>
            <person name="Broberg A."/>
            <person name="Canback B."/>
            <person name="Coutinho P.M."/>
            <person name="Cullen D."/>
            <person name="Dalman K."/>
            <person name="Deflorio G."/>
            <person name="van Diepen L.T."/>
            <person name="Dunand C."/>
            <person name="Duplessis S."/>
            <person name="Durling M."/>
            <person name="Gonthier P."/>
            <person name="Grimwood J."/>
            <person name="Fossdal C.G."/>
            <person name="Hansson D."/>
            <person name="Henrissat B."/>
            <person name="Hietala A."/>
            <person name="Himmelstrand K."/>
            <person name="Hoffmeister D."/>
            <person name="Hogberg N."/>
            <person name="James T.Y."/>
            <person name="Karlsson M."/>
            <person name="Kohler A."/>
            <person name="Kues U."/>
            <person name="Lee Y.H."/>
            <person name="Lin Y.C."/>
            <person name="Lind M."/>
            <person name="Lindquist E."/>
            <person name="Lombard V."/>
            <person name="Lucas S."/>
            <person name="Lunden K."/>
            <person name="Morin E."/>
            <person name="Murat C."/>
            <person name="Park J."/>
            <person name="Raffaello T."/>
            <person name="Rouze P."/>
            <person name="Salamov A."/>
            <person name="Schmutz J."/>
            <person name="Solheim H."/>
            <person name="Stahlberg J."/>
            <person name="Velez H."/>
            <person name="de Vries R.P."/>
            <person name="Wiebenga A."/>
            <person name="Woodward S."/>
            <person name="Yakovlev I."/>
            <person name="Garbelotto M."/>
            <person name="Martin F."/>
            <person name="Grigoriev I.V."/>
            <person name="Stenlid J."/>
        </authorList>
    </citation>
    <scope>NUCLEOTIDE SEQUENCE [LARGE SCALE GENOMIC DNA]</scope>
    <source>
        <strain evidence="4 5">TC 32-1</strain>
    </source>
</reference>
<proteinExistence type="predicted"/>
<keyword evidence="5" id="KW-1185">Reference proteome</keyword>
<sequence>MRLTPLRHVFFLVSALAWTASFARASVVTFPESPPSGHAQVVQDNFLGISFELSSFDTLWGQTKTTMPSAIQNYLSNIRSRITNNLRIRIGGNGMDSSTYVPGQTQMVVLTDPNAYFNDIPVDFGPVFFDVLNAMADAVGEMQFIIGLSMQNPSQDSNVIELATAAEQMLGRRLDAMLLGNEPDLYAGHGTRDAYNLSTYIPEIQEVLIDMQNSPAGNLISTPIIGGPTTCCSWDLDEVINAGLGSLNYKYYSIQHYPTYYCSGPTDANTNMSYFLSHTNVPAYVHWNSEGVEIAQRSGVPVLITEYNTVSCGGSPTISPTFAASLWAVDAGLQFAASNITAAYLHTREYGITYNLFDPPSANTSSDPNWRTGSPYYAALILAEAMSPTGSIVIDLNIDNSTTNVTSHVAGYGIYDEGGTARGKLVLINYSNDTAHDFVIPPNVTTAFALRVLSAPSVNEETEIDWAGQTVRTNGELDGSQTTSYMACHDGCTITVPGPGLVLALLDPNSSATDTFYTGNSTIAGAVGYISGASSLVTEFSMLWAMLSWCFIALLLVLF</sequence>
<dbReference type="OrthoDB" id="2796951at2759"/>
<dbReference type="Pfam" id="PF16862">
    <property type="entry name" value="Glyco_hydro_79C"/>
    <property type="match status" value="1"/>
</dbReference>
<evidence type="ECO:0000313" key="5">
    <source>
        <dbReference type="Proteomes" id="UP000030671"/>
    </source>
</evidence>
<feature type="transmembrane region" description="Helical" evidence="1">
    <location>
        <begin position="540"/>
        <end position="558"/>
    </location>
</feature>
<keyword evidence="1" id="KW-0812">Transmembrane</keyword>
<evidence type="ECO:0000259" key="3">
    <source>
        <dbReference type="Pfam" id="PF16862"/>
    </source>
</evidence>
<dbReference type="PANTHER" id="PTHR36183">
    <property type="entry name" value="BETA-GLUCURONIDASE"/>
    <property type="match status" value="1"/>
</dbReference>
<keyword evidence="4" id="KW-0378">Hydrolase</keyword>
<accession>W4KC00</accession>
<organism evidence="4 5">
    <name type="scientific">Heterobasidion irregulare (strain TC 32-1)</name>
    <dbReference type="NCBI Taxonomy" id="747525"/>
    <lineage>
        <taxon>Eukaryota</taxon>
        <taxon>Fungi</taxon>
        <taxon>Dikarya</taxon>
        <taxon>Basidiomycota</taxon>
        <taxon>Agaricomycotina</taxon>
        <taxon>Agaricomycetes</taxon>
        <taxon>Russulales</taxon>
        <taxon>Bondarzewiaceae</taxon>
        <taxon>Heterobasidion</taxon>
        <taxon>Heterobasidion annosum species complex</taxon>
    </lineage>
</organism>
<dbReference type="EMBL" id="KI925457">
    <property type="protein sequence ID" value="ETW83397.1"/>
    <property type="molecule type" value="Genomic_DNA"/>
</dbReference>
<dbReference type="GeneID" id="20678423"/>
<dbReference type="RefSeq" id="XP_009544688.1">
    <property type="nucleotide sequence ID" value="XM_009546393.1"/>
</dbReference>
<dbReference type="PANTHER" id="PTHR36183:SF2">
    <property type="entry name" value="BETA-GLUCURONIDASE C-TERMINAL DOMAIN-CONTAINING PROTEIN"/>
    <property type="match status" value="1"/>
</dbReference>
<dbReference type="Gene3D" id="3.20.20.80">
    <property type="entry name" value="Glycosidases"/>
    <property type="match status" value="1"/>
</dbReference>
<dbReference type="SUPFAM" id="SSF51445">
    <property type="entry name" value="(Trans)glycosidases"/>
    <property type="match status" value="1"/>
</dbReference>
<protein>
    <submittedName>
        <fullName evidence="4">Glycoside hydrolase family 79 protein</fullName>
    </submittedName>
</protein>
<dbReference type="InterPro" id="IPR052974">
    <property type="entry name" value="GH79_Enzymes"/>
</dbReference>
<evidence type="ECO:0000313" key="4">
    <source>
        <dbReference type="EMBL" id="ETW83397.1"/>
    </source>
</evidence>
<keyword evidence="2" id="KW-0732">Signal</keyword>